<dbReference type="Proteomes" id="UP000193067">
    <property type="component" value="Unassembled WGS sequence"/>
</dbReference>
<dbReference type="EMBL" id="KZ084098">
    <property type="protein sequence ID" value="OSD03991.1"/>
    <property type="molecule type" value="Genomic_DNA"/>
</dbReference>
<evidence type="ECO:0000313" key="2">
    <source>
        <dbReference type="Proteomes" id="UP000193067"/>
    </source>
</evidence>
<gene>
    <name evidence="1" type="ORF">PYCCODRAFT_167459</name>
</gene>
<keyword evidence="2" id="KW-1185">Reference proteome</keyword>
<evidence type="ECO:0000313" key="1">
    <source>
        <dbReference type="EMBL" id="OSD03991.1"/>
    </source>
</evidence>
<proteinExistence type="predicted"/>
<reference evidence="1 2" key="1">
    <citation type="journal article" date="2015" name="Biotechnol. Biofuels">
        <title>Enhanced degradation of softwood versus hardwood by the white-rot fungus Pycnoporus coccineus.</title>
        <authorList>
            <person name="Couturier M."/>
            <person name="Navarro D."/>
            <person name="Chevret D."/>
            <person name="Henrissat B."/>
            <person name="Piumi F."/>
            <person name="Ruiz-Duenas F.J."/>
            <person name="Martinez A.T."/>
            <person name="Grigoriev I.V."/>
            <person name="Riley R."/>
            <person name="Lipzen A."/>
            <person name="Berrin J.G."/>
            <person name="Master E.R."/>
            <person name="Rosso M.N."/>
        </authorList>
    </citation>
    <scope>NUCLEOTIDE SEQUENCE [LARGE SCALE GENOMIC DNA]</scope>
    <source>
        <strain evidence="1 2">BRFM310</strain>
    </source>
</reference>
<sequence length="86" mass="9565">MILLRTTFAAIGSIDGVLEREETLRTPLTRDFRVPRTTAFAILALGFSWLRPASSDLRLQPSYFTASAVSIYGLSWTRDSHTSCLA</sequence>
<protein>
    <submittedName>
        <fullName evidence="1">Uncharacterized protein</fullName>
    </submittedName>
</protein>
<accession>A0A1Y2IUV9</accession>
<name>A0A1Y2IUV9_TRAC3</name>
<organism evidence="1 2">
    <name type="scientific">Trametes coccinea (strain BRFM310)</name>
    <name type="common">Pycnoporus coccineus</name>
    <dbReference type="NCBI Taxonomy" id="1353009"/>
    <lineage>
        <taxon>Eukaryota</taxon>
        <taxon>Fungi</taxon>
        <taxon>Dikarya</taxon>
        <taxon>Basidiomycota</taxon>
        <taxon>Agaricomycotina</taxon>
        <taxon>Agaricomycetes</taxon>
        <taxon>Polyporales</taxon>
        <taxon>Polyporaceae</taxon>
        <taxon>Trametes</taxon>
    </lineage>
</organism>
<dbReference type="AlphaFoldDB" id="A0A1Y2IUV9"/>